<dbReference type="GO" id="GO:0005938">
    <property type="term" value="C:cell cortex"/>
    <property type="evidence" value="ECO:0007669"/>
    <property type="project" value="TreeGrafter"/>
</dbReference>
<name>A0A8H4EWG6_MUCCL</name>
<reference evidence="2 3" key="1">
    <citation type="submission" date="2019-09" db="EMBL/GenBank/DDBJ databases">
        <authorList>
            <consortium name="DOE Joint Genome Institute"/>
            <person name="Mondo S.J."/>
            <person name="Navarro-Mendoza M.I."/>
            <person name="Perez-Arques C."/>
            <person name="Panchal S."/>
            <person name="Nicolas F.E."/>
            <person name="Ganguly P."/>
            <person name="Pangilinan J."/>
            <person name="Grigoriev I."/>
            <person name="Heitman J."/>
            <person name="Sanya K."/>
            <person name="Garre V."/>
        </authorList>
    </citation>
    <scope>NUCLEOTIDE SEQUENCE [LARGE SCALE GENOMIC DNA]</scope>
    <source>
        <strain evidence="2 3">MU402</strain>
    </source>
</reference>
<feature type="compositionally biased region" description="Low complexity" evidence="1">
    <location>
        <begin position="53"/>
        <end position="62"/>
    </location>
</feature>
<proteinExistence type="predicted"/>
<evidence type="ECO:0000313" key="3">
    <source>
        <dbReference type="Proteomes" id="UP000469890"/>
    </source>
</evidence>
<protein>
    <submittedName>
        <fullName evidence="2">Uncharacterized protein</fullName>
    </submittedName>
</protein>
<evidence type="ECO:0000256" key="1">
    <source>
        <dbReference type="SAM" id="MobiDB-lite"/>
    </source>
</evidence>
<dbReference type="PANTHER" id="PTHR12295">
    <property type="entry name" value="FURRY-RELATED"/>
    <property type="match status" value="1"/>
</dbReference>
<dbReference type="AlphaFoldDB" id="A0A8H4EWG6"/>
<evidence type="ECO:0000313" key="2">
    <source>
        <dbReference type="EMBL" id="KAF1797041.1"/>
    </source>
</evidence>
<dbReference type="InterPro" id="IPR039867">
    <property type="entry name" value="Furry/Tao3/Mor2"/>
</dbReference>
<dbReference type="GO" id="GO:0000902">
    <property type="term" value="P:cell morphogenesis"/>
    <property type="evidence" value="ECO:0007669"/>
    <property type="project" value="InterPro"/>
</dbReference>
<sequence>MSYSTQQPHLDRDPPLSVNDAASNITNNNSKAGQHATSLTYDTPSPQQQQQLSNTPSTTTSISSSDYALKVIFSQFEHMADAKMSIILNMGVDADVDLKRILGHGSDPNFDKLIYSLSSLAATQQSGVIDAVMRWRKVKVEPLDPLLIKRVSDSAPLSRSREIQSVLKERQSVSVD</sequence>
<dbReference type="Proteomes" id="UP000469890">
    <property type="component" value="Unassembled WGS sequence"/>
</dbReference>
<dbReference type="EMBL" id="JAAECE010000010">
    <property type="protein sequence ID" value="KAF1797041.1"/>
    <property type="molecule type" value="Genomic_DNA"/>
</dbReference>
<comment type="caution">
    <text evidence="2">The sequence shown here is derived from an EMBL/GenBank/DDBJ whole genome shotgun (WGS) entry which is preliminary data.</text>
</comment>
<feature type="region of interest" description="Disordered" evidence="1">
    <location>
        <begin position="1"/>
        <end position="62"/>
    </location>
</feature>
<dbReference type="GO" id="GO:0030427">
    <property type="term" value="C:site of polarized growth"/>
    <property type="evidence" value="ECO:0007669"/>
    <property type="project" value="TreeGrafter"/>
</dbReference>
<dbReference type="PANTHER" id="PTHR12295:SF30">
    <property type="entry name" value="PROTEIN FURRY"/>
    <property type="match status" value="1"/>
</dbReference>
<organism evidence="2 3">
    <name type="scientific">Mucor circinelloides f. lusitanicus</name>
    <name type="common">Mucor racemosus var. lusitanicus</name>
    <dbReference type="NCBI Taxonomy" id="29924"/>
    <lineage>
        <taxon>Eukaryota</taxon>
        <taxon>Fungi</taxon>
        <taxon>Fungi incertae sedis</taxon>
        <taxon>Mucoromycota</taxon>
        <taxon>Mucoromycotina</taxon>
        <taxon>Mucoromycetes</taxon>
        <taxon>Mucorales</taxon>
        <taxon>Mucorineae</taxon>
        <taxon>Mucoraceae</taxon>
        <taxon>Mucor</taxon>
    </lineage>
</organism>
<accession>A0A8H4EWG6</accession>
<gene>
    <name evidence="2" type="ORF">FB192DRAFT_1401903</name>
</gene>
<feature type="compositionally biased region" description="Polar residues" evidence="1">
    <location>
        <begin position="20"/>
        <end position="52"/>
    </location>
</feature>